<proteinExistence type="evidence at transcript level"/>
<organism evidence="3">
    <name type="scientific">Phallusia mammillata</name>
    <dbReference type="NCBI Taxonomy" id="59560"/>
    <lineage>
        <taxon>Eukaryota</taxon>
        <taxon>Metazoa</taxon>
        <taxon>Chordata</taxon>
        <taxon>Tunicata</taxon>
        <taxon>Ascidiacea</taxon>
        <taxon>Phlebobranchia</taxon>
        <taxon>Ascidiidae</taxon>
        <taxon>Phallusia</taxon>
    </lineage>
</organism>
<dbReference type="PANTHER" id="PTHR10704:SF71">
    <property type="entry name" value="CARBOHYDRATE SULFOTRANSFERASE 1-LIKE"/>
    <property type="match status" value="1"/>
</dbReference>
<reference evidence="3" key="1">
    <citation type="submission" date="2020-04" db="EMBL/GenBank/DDBJ databases">
        <authorList>
            <person name="Neveu A P."/>
        </authorList>
    </citation>
    <scope>NUCLEOTIDE SEQUENCE</scope>
    <source>
        <tissue evidence="3">Whole embryo</tissue>
    </source>
</reference>
<evidence type="ECO:0000313" key="3">
    <source>
        <dbReference type="EMBL" id="CAB3230827.1"/>
    </source>
</evidence>
<dbReference type="InterPro" id="IPR000863">
    <property type="entry name" value="Sulfotransferase_dom"/>
</dbReference>
<accession>A0A6F9D9Y5</accession>
<evidence type="ECO:0000256" key="1">
    <source>
        <dbReference type="RuleBase" id="RU361155"/>
    </source>
</evidence>
<dbReference type="EC" id="2.8.2.-" evidence="1"/>
<dbReference type="GO" id="GO:0001517">
    <property type="term" value="F:N-acetylglucosamine 6-O-sulfotransferase activity"/>
    <property type="evidence" value="ECO:0007669"/>
    <property type="project" value="TreeGrafter"/>
</dbReference>
<dbReference type="SUPFAM" id="SSF52540">
    <property type="entry name" value="P-loop containing nucleoside triphosphate hydrolases"/>
    <property type="match status" value="1"/>
</dbReference>
<gene>
    <name evidence="3" type="primary">Chst1-002</name>
</gene>
<sequence length="154" mass="17616">MVDSLNPIGAEANSICKRLVENTQFAKNVIQQGELSKQYIRVRHEDFALNPIEITQHIYDFVGINMNPTIKKWLKEATSQQNDANLSVKQSQGTKRNAAKVISAWRSKLSWDKVQMVQKICSEPLDLLGYRRFDSKKDLKSIESIPHVMKTDAK</sequence>
<dbReference type="GO" id="GO:0006044">
    <property type="term" value="P:N-acetylglucosamine metabolic process"/>
    <property type="evidence" value="ECO:0007669"/>
    <property type="project" value="TreeGrafter"/>
</dbReference>
<dbReference type="PANTHER" id="PTHR10704">
    <property type="entry name" value="CARBOHYDRATE SULFOTRANSFERASE"/>
    <property type="match status" value="1"/>
</dbReference>
<dbReference type="InterPro" id="IPR027417">
    <property type="entry name" value="P-loop_NTPase"/>
</dbReference>
<protein>
    <recommendedName>
        <fullName evidence="1">Sulfotransferase</fullName>
        <ecNumber evidence="1">2.8.2.-</ecNumber>
    </recommendedName>
</protein>
<dbReference type="AlphaFoldDB" id="A0A6F9D9Y5"/>
<dbReference type="EMBL" id="LR783936">
    <property type="protein sequence ID" value="CAB3230827.1"/>
    <property type="molecule type" value="mRNA"/>
</dbReference>
<evidence type="ECO:0000259" key="2">
    <source>
        <dbReference type="Pfam" id="PF00685"/>
    </source>
</evidence>
<feature type="domain" description="Sulfotransferase" evidence="2">
    <location>
        <begin position="34"/>
        <end position="127"/>
    </location>
</feature>
<dbReference type="Gene3D" id="3.40.50.300">
    <property type="entry name" value="P-loop containing nucleotide triphosphate hydrolases"/>
    <property type="match status" value="1"/>
</dbReference>
<dbReference type="Pfam" id="PF00685">
    <property type="entry name" value="Sulfotransfer_1"/>
    <property type="match status" value="1"/>
</dbReference>
<dbReference type="InterPro" id="IPR051135">
    <property type="entry name" value="Gal/GlcNAc/GalNAc_ST"/>
</dbReference>
<keyword evidence="1 3" id="KW-0808">Transferase</keyword>
<comment type="similarity">
    <text evidence="1">Belongs to the sulfotransferase 1 family.</text>
</comment>
<name>A0A6F9D9Y5_9ASCI</name>
<dbReference type="GO" id="GO:0006790">
    <property type="term" value="P:sulfur compound metabolic process"/>
    <property type="evidence" value="ECO:0007669"/>
    <property type="project" value="TreeGrafter"/>
</dbReference>